<proteinExistence type="predicted"/>
<feature type="transmembrane region" description="Helical" evidence="6">
    <location>
        <begin position="135"/>
        <end position="157"/>
    </location>
</feature>
<organism evidence="7 8">
    <name type="scientific">Microthyrium microscopicum</name>
    <dbReference type="NCBI Taxonomy" id="703497"/>
    <lineage>
        <taxon>Eukaryota</taxon>
        <taxon>Fungi</taxon>
        <taxon>Dikarya</taxon>
        <taxon>Ascomycota</taxon>
        <taxon>Pezizomycotina</taxon>
        <taxon>Dothideomycetes</taxon>
        <taxon>Dothideomycetes incertae sedis</taxon>
        <taxon>Microthyriales</taxon>
        <taxon>Microthyriaceae</taxon>
        <taxon>Microthyrium</taxon>
    </lineage>
</organism>
<feature type="compositionally biased region" description="Basic and acidic residues" evidence="5">
    <location>
        <begin position="273"/>
        <end position="284"/>
    </location>
</feature>
<name>A0A6A6UKI1_9PEZI</name>
<evidence type="ECO:0000256" key="1">
    <source>
        <dbReference type="ARBA" id="ARBA00004141"/>
    </source>
</evidence>
<dbReference type="Gene3D" id="1.20.1250.20">
    <property type="entry name" value="MFS general substrate transporter like domains"/>
    <property type="match status" value="1"/>
</dbReference>
<feature type="transmembrane region" description="Helical" evidence="6">
    <location>
        <begin position="434"/>
        <end position="455"/>
    </location>
</feature>
<dbReference type="GO" id="GO:0022857">
    <property type="term" value="F:transmembrane transporter activity"/>
    <property type="evidence" value="ECO:0007669"/>
    <property type="project" value="InterPro"/>
</dbReference>
<feature type="transmembrane region" description="Helical" evidence="6">
    <location>
        <begin position="461"/>
        <end position="485"/>
    </location>
</feature>
<dbReference type="Pfam" id="PF07690">
    <property type="entry name" value="MFS_1"/>
    <property type="match status" value="1"/>
</dbReference>
<dbReference type="SUPFAM" id="SSF103473">
    <property type="entry name" value="MFS general substrate transporter"/>
    <property type="match status" value="1"/>
</dbReference>
<gene>
    <name evidence="7" type="ORF">BT63DRAFT_452529</name>
</gene>
<feature type="transmembrane region" description="Helical" evidence="6">
    <location>
        <begin position="528"/>
        <end position="549"/>
    </location>
</feature>
<feature type="transmembrane region" description="Helical" evidence="6">
    <location>
        <begin position="346"/>
        <end position="370"/>
    </location>
</feature>
<feature type="transmembrane region" description="Helical" evidence="6">
    <location>
        <begin position="224"/>
        <end position="244"/>
    </location>
</feature>
<feature type="transmembrane region" description="Helical" evidence="6">
    <location>
        <begin position="67"/>
        <end position="88"/>
    </location>
</feature>
<feature type="region of interest" description="Disordered" evidence="5">
    <location>
        <begin position="260"/>
        <end position="284"/>
    </location>
</feature>
<keyword evidence="8" id="KW-1185">Reference proteome</keyword>
<evidence type="ECO:0000313" key="8">
    <source>
        <dbReference type="Proteomes" id="UP000799302"/>
    </source>
</evidence>
<evidence type="ECO:0000256" key="3">
    <source>
        <dbReference type="ARBA" id="ARBA00022989"/>
    </source>
</evidence>
<dbReference type="InterPro" id="IPR036259">
    <property type="entry name" value="MFS_trans_sf"/>
</dbReference>
<feature type="transmembrane region" description="Helical" evidence="6">
    <location>
        <begin position="109"/>
        <end position="129"/>
    </location>
</feature>
<dbReference type="OrthoDB" id="2585655at2759"/>
<dbReference type="Proteomes" id="UP000799302">
    <property type="component" value="Unassembled WGS sequence"/>
</dbReference>
<feature type="transmembrane region" description="Helical" evidence="6">
    <location>
        <begin position="497"/>
        <end position="516"/>
    </location>
</feature>
<evidence type="ECO:0000313" key="7">
    <source>
        <dbReference type="EMBL" id="KAF2672031.1"/>
    </source>
</evidence>
<dbReference type="GO" id="GO:0005886">
    <property type="term" value="C:plasma membrane"/>
    <property type="evidence" value="ECO:0007669"/>
    <property type="project" value="TreeGrafter"/>
</dbReference>
<evidence type="ECO:0000256" key="6">
    <source>
        <dbReference type="SAM" id="Phobius"/>
    </source>
</evidence>
<sequence length="571" mass="62600">MGWGILPDHRTPRPPGTVLLDDLLGSHHIDVDAPEAAKLKKQGHVVLQPQPCDSPNDPLNWPMKVKIQVFVTIAVTMVAIGGVLGMLSTAGRILGEKFHVKYSVVIQNVTAPGTASTMGALFLAAPLAAVFGKRVLIVCGVFGITADMFAGIFANSLPYYRALSVLNGIWMAPVELLIAPITTDLIFVHQRGRFMALSAVIRDVGSDASHIISGNIIAKLGVKYLYIVSVSVFAILSTCNFLFMRETTFVRPKKVEPEEIDSATASSSSVMGDSKRDDGFLEDSSKKGKVTETEVYELTPVVTQRKPGRIVNDSATEPKHTFRQNIALFRGRITHRSMKKSFLQPFGVMTIPTVIFATFIHGTFITWIISSTIIQHQILLFPPYNVKPDVLSYLTLPGSVVNLVTALFAGTVSDWLIQFCARRNAGIYEPEFRLFMLIPATICTSAGFALLGPLYHNNAAVWKIVVAGLCFHMAGPFASSGTIPYIFDTMQNASTEAFVAVALIRHVFILLAQSYIPVWLEHKGPLHLHQTLLVVNLCVAAFVIPVYFYGKRMRGMVSRNAFFRKACETAA</sequence>
<keyword evidence="3 6" id="KW-1133">Transmembrane helix</keyword>
<feature type="transmembrane region" description="Helical" evidence="6">
    <location>
        <begin position="390"/>
        <end position="413"/>
    </location>
</feature>
<protein>
    <submittedName>
        <fullName evidence="7">MFS general substrate transporter</fullName>
    </submittedName>
</protein>
<keyword evidence="2 6" id="KW-0812">Transmembrane</keyword>
<reference evidence="7" key="1">
    <citation type="journal article" date="2020" name="Stud. Mycol.">
        <title>101 Dothideomycetes genomes: a test case for predicting lifestyles and emergence of pathogens.</title>
        <authorList>
            <person name="Haridas S."/>
            <person name="Albert R."/>
            <person name="Binder M."/>
            <person name="Bloem J."/>
            <person name="Labutti K."/>
            <person name="Salamov A."/>
            <person name="Andreopoulos B."/>
            <person name="Baker S."/>
            <person name="Barry K."/>
            <person name="Bills G."/>
            <person name="Bluhm B."/>
            <person name="Cannon C."/>
            <person name="Castanera R."/>
            <person name="Culley D."/>
            <person name="Daum C."/>
            <person name="Ezra D."/>
            <person name="Gonzalez J."/>
            <person name="Henrissat B."/>
            <person name="Kuo A."/>
            <person name="Liang C."/>
            <person name="Lipzen A."/>
            <person name="Lutzoni F."/>
            <person name="Magnuson J."/>
            <person name="Mondo S."/>
            <person name="Nolan M."/>
            <person name="Ohm R."/>
            <person name="Pangilinan J."/>
            <person name="Park H.-J."/>
            <person name="Ramirez L."/>
            <person name="Alfaro M."/>
            <person name="Sun H."/>
            <person name="Tritt A."/>
            <person name="Yoshinaga Y."/>
            <person name="Zwiers L.-H."/>
            <person name="Turgeon B."/>
            <person name="Goodwin S."/>
            <person name="Spatafora J."/>
            <person name="Crous P."/>
            <person name="Grigoriev I."/>
        </authorList>
    </citation>
    <scope>NUCLEOTIDE SEQUENCE</scope>
    <source>
        <strain evidence="7">CBS 115976</strain>
    </source>
</reference>
<evidence type="ECO:0000256" key="5">
    <source>
        <dbReference type="SAM" id="MobiDB-lite"/>
    </source>
</evidence>
<dbReference type="InterPro" id="IPR011701">
    <property type="entry name" value="MFS"/>
</dbReference>
<accession>A0A6A6UKI1</accession>
<comment type="subcellular location">
    <subcellularLocation>
        <location evidence="1">Membrane</location>
        <topology evidence="1">Multi-pass membrane protein</topology>
    </subcellularLocation>
</comment>
<dbReference type="PANTHER" id="PTHR23502:SF20">
    <property type="entry name" value="TRANSPORTER, PUTATIVE (AFU_ORTHOLOGUE AFUA_6G13880)-RELATED"/>
    <property type="match status" value="1"/>
</dbReference>
<dbReference type="PANTHER" id="PTHR23502">
    <property type="entry name" value="MAJOR FACILITATOR SUPERFAMILY"/>
    <property type="match status" value="1"/>
</dbReference>
<keyword evidence="4 6" id="KW-0472">Membrane</keyword>
<evidence type="ECO:0000256" key="4">
    <source>
        <dbReference type="ARBA" id="ARBA00023136"/>
    </source>
</evidence>
<feature type="transmembrane region" description="Helical" evidence="6">
    <location>
        <begin position="169"/>
        <end position="188"/>
    </location>
</feature>
<dbReference type="EMBL" id="MU004232">
    <property type="protein sequence ID" value="KAF2672031.1"/>
    <property type="molecule type" value="Genomic_DNA"/>
</dbReference>
<evidence type="ECO:0000256" key="2">
    <source>
        <dbReference type="ARBA" id="ARBA00022692"/>
    </source>
</evidence>
<dbReference type="AlphaFoldDB" id="A0A6A6UKI1"/>